<evidence type="ECO:0000256" key="1">
    <source>
        <dbReference type="SAM" id="MobiDB-lite"/>
    </source>
</evidence>
<dbReference type="InterPro" id="IPR020845">
    <property type="entry name" value="AMP-binding_CS"/>
</dbReference>
<dbReference type="PANTHER" id="PTHR43813:SF1">
    <property type="entry name" value="ACYL-ACTIVATING ENZYME 16, CHLOROPLASTIC-RELATED"/>
    <property type="match status" value="1"/>
</dbReference>
<feature type="domain" description="AMP-dependent synthetase/ligase" evidence="2">
    <location>
        <begin position="98"/>
        <end position="549"/>
    </location>
</feature>
<name>A0A7S0S6B0_9CHLO</name>
<proteinExistence type="predicted"/>
<dbReference type="GO" id="GO:0009507">
    <property type="term" value="C:chloroplast"/>
    <property type="evidence" value="ECO:0007669"/>
    <property type="project" value="TreeGrafter"/>
</dbReference>
<dbReference type="InterPro" id="IPR052987">
    <property type="entry name" value="Chloroplast_AMP-bd_Enzymes"/>
</dbReference>
<dbReference type="Pfam" id="PF00501">
    <property type="entry name" value="AMP-binding"/>
    <property type="match status" value="1"/>
</dbReference>
<dbReference type="EMBL" id="HBFB01037751">
    <property type="protein sequence ID" value="CAD8697025.1"/>
    <property type="molecule type" value="Transcribed_RNA"/>
</dbReference>
<gene>
    <name evidence="3" type="ORF">CLEI1391_LOCUS21212</name>
</gene>
<dbReference type="Pfam" id="PF23562">
    <property type="entry name" value="AMP-binding_C_3"/>
    <property type="match status" value="1"/>
</dbReference>
<dbReference type="PANTHER" id="PTHR43813">
    <property type="entry name" value="ACYL-ACTIVATING ENZYME 16, CHLOROPLASTIC-RELATED"/>
    <property type="match status" value="1"/>
</dbReference>
<feature type="region of interest" description="Disordered" evidence="1">
    <location>
        <begin position="657"/>
        <end position="692"/>
    </location>
</feature>
<dbReference type="InterPro" id="IPR000873">
    <property type="entry name" value="AMP-dep_synth/lig_dom"/>
</dbReference>
<accession>A0A7S0S6B0</accession>
<feature type="compositionally biased region" description="Low complexity" evidence="1">
    <location>
        <begin position="674"/>
        <end position="687"/>
    </location>
</feature>
<reference evidence="3" key="1">
    <citation type="submission" date="2021-01" db="EMBL/GenBank/DDBJ databases">
        <authorList>
            <person name="Corre E."/>
            <person name="Pelletier E."/>
            <person name="Niang G."/>
            <person name="Scheremetjew M."/>
            <person name="Finn R."/>
            <person name="Kale V."/>
            <person name="Holt S."/>
            <person name="Cochrane G."/>
            <person name="Meng A."/>
            <person name="Brown T."/>
            <person name="Cohen L."/>
        </authorList>
    </citation>
    <scope>NUCLEOTIDE SEQUENCE</scope>
    <source>
        <strain evidence="3">SAG 11-49</strain>
    </source>
</reference>
<dbReference type="PROSITE" id="PS00455">
    <property type="entry name" value="AMP_BINDING"/>
    <property type="match status" value="1"/>
</dbReference>
<evidence type="ECO:0000259" key="2">
    <source>
        <dbReference type="Pfam" id="PF00501"/>
    </source>
</evidence>
<dbReference type="InterPro" id="IPR042099">
    <property type="entry name" value="ANL_N_sf"/>
</dbReference>
<dbReference type="GO" id="GO:0008922">
    <property type="term" value="F:long-chain fatty acid [acyl-carrier-protein] ligase activity"/>
    <property type="evidence" value="ECO:0007669"/>
    <property type="project" value="TreeGrafter"/>
</dbReference>
<protein>
    <recommendedName>
        <fullName evidence="2">AMP-dependent synthetase/ligase domain-containing protein</fullName>
    </recommendedName>
</protein>
<dbReference type="AlphaFoldDB" id="A0A7S0S6B0"/>
<sequence>MQTSASSASRQHAGLTCRHSSRSVHVRPFCAARGRVGRPAGPPTRVWQPGQRKAATQLRVHTGDRTEGAEATSSAAAAAATVKTEGGDRTVVSMWSRLAAEHPDQVACYDPHRPGAPDLTYAEVEALVLAAGSGLTALGLRPGQTVALLSEASSRWIVADQGVMAAGGVPAVRGSTAPVDELGHILAHAGCAGLVVQDAEALARLLPVLLKPDQPVLGFIVTMWGEPDVAAAAALTAHAEGAGATAQVVGWEALVARGRTRMAHTPFHPAQRKASDVATIVYTSGTSGHPRGVMLTHGNLQYQVDHLSHYLHVRPGDTVLSLLPPWHIYQRTAAYYVHSCAGRAVFTSVRKLREDLPRFHPDHLVAVPLVLDSLHAKIVARLQAASAVRRAVATTLVAAAIAHVRARRVVEGTSLQYAVQPRPLHALLAAALMAAFTRPLHWLAQKLVFSKVREAVGVRGTIISGGGSLAAHLDDFFEAAGISVLNGWGMTETSPVLACRRTVQNVRGSVGVAVPGTELRVVDPATLEPVPDGTQGLVLARGPGVMAGYAGDAAATAAAFRAGPGWLDTGDLGWRAPQGVPGSAMGGVVVLTGRAKDTIVLVSGKNVEPQPIEDAVCGSPLIRHALALGQDRRELGLLIFPDYDALEAALAERRSSTAGAPTVGPSPSSPPAPASAAAAAAAAPKPAQQAHAFSHGTHPLLSATSVAELEALLLPIAQALNAARLDYTPEQHIAHVGVVVRGGGLTPEDGTLTRTMKPRRAHIAAVYTPEVEALAHRLRG</sequence>
<evidence type="ECO:0000313" key="3">
    <source>
        <dbReference type="EMBL" id="CAD8697025.1"/>
    </source>
</evidence>
<dbReference type="SUPFAM" id="SSF56801">
    <property type="entry name" value="Acetyl-CoA synthetase-like"/>
    <property type="match status" value="1"/>
</dbReference>
<dbReference type="GO" id="GO:0030497">
    <property type="term" value="P:fatty acid elongation"/>
    <property type="evidence" value="ECO:0007669"/>
    <property type="project" value="TreeGrafter"/>
</dbReference>
<organism evidence="3">
    <name type="scientific">Chlamydomonas leiostraca</name>
    <dbReference type="NCBI Taxonomy" id="1034604"/>
    <lineage>
        <taxon>Eukaryota</taxon>
        <taxon>Viridiplantae</taxon>
        <taxon>Chlorophyta</taxon>
        <taxon>core chlorophytes</taxon>
        <taxon>Chlorophyceae</taxon>
        <taxon>CS clade</taxon>
        <taxon>Chlamydomonadales</taxon>
        <taxon>Chlamydomonadaceae</taxon>
        <taxon>Chlamydomonas</taxon>
    </lineage>
</organism>
<dbReference type="Gene3D" id="3.40.50.12780">
    <property type="entry name" value="N-terminal domain of ligase-like"/>
    <property type="match status" value="1"/>
</dbReference>